<dbReference type="GO" id="GO:0003676">
    <property type="term" value="F:nucleic acid binding"/>
    <property type="evidence" value="ECO:0007669"/>
    <property type="project" value="InterPro"/>
</dbReference>
<dbReference type="InterPro" id="IPR012337">
    <property type="entry name" value="RNaseH-like_sf"/>
</dbReference>
<evidence type="ECO:0000313" key="3">
    <source>
        <dbReference type="EMBL" id="QDU89499.1"/>
    </source>
</evidence>
<feature type="compositionally biased region" description="Basic and acidic residues" evidence="1">
    <location>
        <begin position="1"/>
        <end position="12"/>
    </location>
</feature>
<dbReference type="EMBL" id="CP036291">
    <property type="protein sequence ID" value="QDU89499.1"/>
    <property type="molecule type" value="Genomic_DNA"/>
</dbReference>
<dbReference type="Pfam" id="PF13276">
    <property type="entry name" value="HTH_21"/>
    <property type="match status" value="1"/>
</dbReference>
<dbReference type="Proteomes" id="UP000317429">
    <property type="component" value="Chromosome"/>
</dbReference>
<dbReference type="SUPFAM" id="SSF53098">
    <property type="entry name" value="Ribonuclease H-like"/>
    <property type="match status" value="1"/>
</dbReference>
<dbReference type="Pfam" id="PF00665">
    <property type="entry name" value="rve"/>
    <property type="match status" value="1"/>
</dbReference>
<organism evidence="3 4">
    <name type="scientific">Pirellulimonas nuda</name>
    <dbReference type="NCBI Taxonomy" id="2528009"/>
    <lineage>
        <taxon>Bacteria</taxon>
        <taxon>Pseudomonadati</taxon>
        <taxon>Planctomycetota</taxon>
        <taxon>Planctomycetia</taxon>
        <taxon>Pirellulales</taxon>
        <taxon>Lacipirellulaceae</taxon>
        <taxon>Pirellulimonas</taxon>
    </lineage>
</organism>
<name>A0A518DDE4_9BACT</name>
<reference evidence="3 4" key="1">
    <citation type="submission" date="2019-02" db="EMBL/GenBank/DDBJ databases">
        <title>Deep-cultivation of Planctomycetes and their phenomic and genomic characterization uncovers novel biology.</title>
        <authorList>
            <person name="Wiegand S."/>
            <person name="Jogler M."/>
            <person name="Boedeker C."/>
            <person name="Pinto D."/>
            <person name="Vollmers J."/>
            <person name="Rivas-Marin E."/>
            <person name="Kohn T."/>
            <person name="Peeters S.H."/>
            <person name="Heuer A."/>
            <person name="Rast P."/>
            <person name="Oberbeckmann S."/>
            <person name="Bunk B."/>
            <person name="Jeske O."/>
            <person name="Meyerdierks A."/>
            <person name="Storesund J.E."/>
            <person name="Kallscheuer N."/>
            <person name="Luecker S."/>
            <person name="Lage O.M."/>
            <person name="Pohl T."/>
            <person name="Merkel B.J."/>
            <person name="Hornburger P."/>
            <person name="Mueller R.-W."/>
            <person name="Bruemmer F."/>
            <person name="Labrenz M."/>
            <person name="Spormann A.M."/>
            <person name="Op den Camp H."/>
            <person name="Overmann J."/>
            <person name="Amann R."/>
            <person name="Jetten M.S.M."/>
            <person name="Mascher T."/>
            <person name="Medema M.H."/>
            <person name="Devos D.P."/>
            <person name="Kaster A.-K."/>
            <person name="Ovreas L."/>
            <person name="Rohde M."/>
            <person name="Galperin M.Y."/>
            <person name="Jogler C."/>
        </authorList>
    </citation>
    <scope>NUCLEOTIDE SEQUENCE [LARGE SCALE GENOMIC DNA]</scope>
    <source>
        <strain evidence="3 4">Pla175</strain>
    </source>
</reference>
<dbReference type="KEGG" id="pnd:Pla175_28900"/>
<feature type="domain" description="Integrase catalytic" evidence="2">
    <location>
        <begin position="162"/>
        <end position="336"/>
    </location>
</feature>
<dbReference type="InterPro" id="IPR025948">
    <property type="entry name" value="HTH-like_dom"/>
</dbReference>
<protein>
    <submittedName>
        <fullName evidence="3">Integrase core domain protein</fullName>
    </submittedName>
</protein>
<dbReference type="OrthoDB" id="289367at2"/>
<evidence type="ECO:0000256" key="1">
    <source>
        <dbReference type="SAM" id="MobiDB-lite"/>
    </source>
</evidence>
<dbReference type="PANTHER" id="PTHR46889:SF7">
    <property type="entry name" value="TRANSPOSASE FOR INSERTION SEQUENCE ELEMENT IS904"/>
    <property type="match status" value="1"/>
</dbReference>
<accession>A0A518DDE4</accession>
<evidence type="ECO:0000313" key="4">
    <source>
        <dbReference type="Proteomes" id="UP000317429"/>
    </source>
</evidence>
<dbReference type="Pfam" id="PF13333">
    <property type="entry name" value="rve_2"/>
    <property type="match status" value="1"/>
</dbReference>
<keyword evidence="4" id="KW-1185">Reference proteome</keyword>
<dbReference type="PROSITE" id="PS50994">
    <property type="entry name" value="INTEGRASE"/>
    <property type="match status" value="1"/>
</dbReference>
<dbReference type="AlphaFoldDB" id="A0A518DDE4"/>
<gene>
    <name evidence="3" type="ORF">Pla175_28900</name>
</gene>
<dbReference type="InterPro" id="IPR036397">
    <property type="entry name" value="RNaseH_sf"/>
</dbReference>
<sequence>MAHRVTRLEVRHSVPNPVSSSDHVAGTDTTTPSIPDKKSVGYFRPQRIAEVYAAVEAILQEEVAGASQVCRFLNVSRSAFYAWKGANSTPHEKEDLELAPLVRTIFQRHRRRYGTRRIASELSDMGRSCSRRRVAKLLQSQGLKAIQPKSYKPRTTESRHRLGYSPNLLLEGEEADGIDHLWVGDITYIPVDGRPFSYLATLMDRFSRRIVGWQLACDMTETLVLAALKEAIRSRQPGPGMIHHTDRGGQYAGAEYRGVLRRAAMRQSMSRADNCYDNAFMESCFGTFKTELEMTEYANHTIAFREIGGYIAYYNHERKHSALGYLTPAQFETHLDRSK</sequence>
<evidence type="ECO:0000259" key="2">
    <source>
        <dbReference type="PROSITE" id="PS50994"/>
    </source>
</evidence>
<proteinExistence type="predicted"/>
<dbReference type="PANTHER" id="PTHR46889">
    <property type="entry name" value="TRANSPOSASE INSF FOR INSERTION SEQUENCE IS3B-RELATED"/>
    <property type="match status" value="1"/>
</dbReference>
<feature type="region of interest" description="Disordered" evidence="1">
    <location>
        <begin position="1"/>
        <end position="38"/>
    </location>
</feature>
<dbReference type="GO" id="GO:0015074">
    <property type="term" value="P:DNA integration"/>
    <property type="evidence" value="ECO:0007669"/>
    <property type="project" value="InterPro"/>
</dbReference>
<dbReference type="Gene3D" id="3.30.420.10">
    <property type="entry name" value="Ribonuclease H-like superfamily/Ribonuclease H"/>
    <property type="match status" value="1"/>
</dbReference>
<feature type="compositionally biased region" description="Polar residues" evidence="1">
    <location>
        <begin position="16"/>
        <end position="33"/>
    </location>
</feature>
<dbReference type="InterPro" id="IPR001584">
    <property type="entry name" value="Integrase_cat-core"/>
</dbReference>
<dbReference type="InterPro" id="IPR048020">
    <property type="entry name" value="Transpos_IS3"/>
</dbReference>
<dbReference type="NCBIfam" id="NF033516">
    <property type="entry name" value="transpos_IS3"/>
    <property type="match status" value="1"/>
</dbReference>
<dbReference type="RefSeq" id="WP_145286167.1">
    <property type="nucleotide sequence ID" value="NZ_CP036291.1"/>
</dbReference>
<dbReference type="InterPro" id="IPR050900">
    <property type="entry name" value="Transposase_IS3/IS150/IS904"/>
</dbReference>